<comment type="caution">
    <text evidence="2">The sequence shown here is derived from an EMBL/GenBank/DDBJ whole genome shotgun (WGS) entry which is preliminary data.</text>
</comment>
<reference evidence="2" key="2">
    <citation type="submission" date="2020-09" db="EMBL/GenBank/DDBJ databases">
        <authorList>
            <person name="Sun Q."/>
            <person name="Ohkuma M."/>
        </authorList>
    </citation>
    <scope>NUCLEOTIDE SEQUENCE</scope>
    <source>
        <strain evidence="2">JCM 3091</strain>
    </source>
</reference>
<dbReference type="AlphaFoldDB" id="A0A8J3FJA7"/>
<sequence length="71" mass="8495">MRDDRGWLVEHRYKAVCEVRQGHPVAEVAARFGTSRQSVYSWLRRYDEEGLDGLRERSRRPHSSPRSWLPR</sequence>
<feature type="domain" description="Insertion element IS150 protein InsJ-like helix-turn-helix" evidence="1">
    <location>
        <begin position="11"/>
        <end position="62"/>
    </location>
</feature>
<keyword evidence="3" id="KW-1185">Reference proteome</keyword>
<dbReference type="InterPro" id="IPR010921">
    <property type="entry name" value="Trp_repressor/repl_initiator"/>
</dbReference>
<dbReference type="Pfam" id="PF13518">
    <property type="entry name" value="HTH_28"/>
    <property type="match status" value="1"/>
</dbReference>
<proteinExistence type="predicted"/>
<accession>A0A8J3FJA7</accession>
<dbReference type="EMBL" id="BMQC01000010">
    <property type="protein sequence ID" value="GGK35882.1"/>
    <property type="molecule type" value="Genomic_DNA"/>
</dbReference>
<evidence type="ECO:0000259" key="1">
    <source>
        <dbReference type="Pfam" id="PF13518"/>
    </source>
</evidence>
<evidence type="ECO:0000313" key="2">
    <source>
        <dbReference type="EMBL" id="GGK35882.1"/>
    </source>
</evidence>
<reference evidence="2" key="1">
    <citation type="journal article" date="2014" name="Int. J. Syst. Evol. Microbiol.">
        <title>Complete genome sequence of Corynebacterium casei LMG S-19264T (=DSM 44701T), isolated from a smear-ripened cheese.</title>
        <authorList>
            <consortium name="US DOE Joint Genome Institute (JGI-PGF)"/>
            <person name="Walter F."/>
            <person name="Albersmeier A."/>
            <person name="Kalinowski J."/>
            <person name="Ruckert C."/>
        </authorList>
    </citation>
    <scope>NUCLEOTIDE SEQUENCE</scope>
    <source>
        <strain evidence="2">JCM 3091</strain>
    </source>
</reference>
<gene>
    <name evidence="2" type="ORF">GCM10010124_30690</name>
</gene>
<organism evidence="2 3">
    <name type="scientific">Pilimelia terevasa</name>
    <dbReference type="NCBI Taxonomy" id="53372"/>
    <lineage>
        <taxon>Bacteria</taxon>
        <taxon>Bacillati</taxon>
        <taxon>Actinomycetota</taxon>
        <taxon>Actinomycetes</taxon>
        <taxon>Micromonosporales</taxon>
        <taxon>Micromonosporaceae</taxon>
        <taxon>Pilimelia</taxon>
    </lineage>
</organism>
<dbReference type="InterPro" id="IPR036388">
    <property type="entry name" value="WH-like_DNA-bd_sf"/>
</dbReference>
<protein>
    <recommendedName>
        <fullName evidence="1">Insertion element IS150 protein InsJ-like helix-turn-helix domain-containing protein</fullName>
    </recommendedName>
</protein>
<dbReference type="Gene3D" id="1.10.10.10">
    <property type="entry name" value="Winged helix-like DNA-binding domain superfamily/Winged helix DNA-binding domain"/>
    <property type="match status" value="1"/>
</dbReference>
<dbReference type="Proteomes" id="UP000662200">
    <property type="component" value="Unassembled WGS sequence"/>
</dbReference>
<dbReference type="SUPFAM" id="SSF48295">
    <property type="entry name" value="TrpR-like"/>
    <property type="match status" value="1"/>
</dbReference>
<dbReference type="GO" id="GO:0043565">
    <property type="term" value="F:sequence-specific DNA binding"/>
    <property type="evidence" value="ECO:0007669"/>
    <property type="project" value="InterPro"/>
</dbReference>
<dbReference type="InterPro" id="IPR055247">
    <property type="entry name" value="InsJ-like_HTH"/>
</dbReference>
<evidence type="ECO:0000313" key="3">
    <source>
        <dbReference type="Proteomes" id="UP000662200"/>
    </source>
</evidence>
<name>A0A8J3FJA7_9ACTN</name>